<name>A0A6H1Q2H2_9PROT</name>
<dbReference type="EMBL" id="CP038852">
    <property type="protein sequence ID" value="QIZ20906.1"/>
    <property type="molecule type" value="Genomic_DNA"/>
</dbReference>
<organism evidence="1 2">
    <name type="scientific">Candidatus Pelagibacter giovannonii</name>
    <dbReference type="NCBI Taxonomy" id="2563896"/>
    <lineage>
        <taxon>Bacteria</taxon>
        <taxon>Pseudomonadati</taxon>
        <taxon>Pseudomonadota</taxon>
        <taxon>Alphaproteobacteria</taxon>
        <taxon>Candidatus Pelagibacterales</taxon>
        <taxon>Candidatus Pelagibacteraceae</taxon>
        <taxon>Candidatus Pelagibacter</taxon>
    </lineage>
</organism>
<evidence type="ECO:0000313" key="1">
    <source>
        <dbReference type="EMBL" id="QIZ20906.1"/>
    </source>
</evidence>
<dbReference type="RefSeq" id="WP_168606784.1">
    <property type="nucleotide sequence ID" value="NZ_CP038852.1"/>
</dbReference>
<accession>A0A6H1Q2H2</accession>
<proteinExistence type="predicted"/>
<evidence type="ECO:0008006" key="3">
    <source>
        <dbReference type="Google" id="ProtNLM"/>
    </source>
</evidence>
<sequence length="96" mass="10849">MINNKKEKNMTKKTPMTTFCITGALEKFKRIDAIVEIHNKTNARFVSGVSSQTDYLISSRKDTTKAKRAKSFGTQVIDETEMMAFIKAGVFPVKRV</sequence>
<keyword evidence="2" id="KW-1185">Reference proteome</keyword>
<dbReference type="AlphaFoldDB" id="A0A6H1Q2H2"/>
<protein>
    <recommendedName>
        <fullName evidence="3">BRCT domain-containing protein</fullName>
    </recommendedName>
</protein>
<gene>
    <name evidence="1" type="ORF">E5R92_03800</name>
</gene>
<dbReference type="KEGG" id="peg:E5R92_03800"/>
<dbReference type="Gene3D" id="3.40.50.10190">
    <property type="entry name" value="BRCT domain"/>
    <property type="match status" value="1"/>
</dbReference>
<dbReference type="Proteomes" id="UP000501094">
    <property type="component" value="Chromosome"/>
</dbReference>
<dbReference type="InterPro" id="IPR036420">
    <property type="entry name" value="BRCT_dom_sf"/>
</dbReference>
<evidence type="ECO:0000313" key="2">
    <source>
        <dbReference type="Proteomes" id="UP000501094"/>
    </source>
</evidence>
<dbReference type="SUPFAM" id="SSF52113">
    <property type="entry name" value="BRCT domain"/>
    <property type="match status" value="1"/>
</dbReference>
<reference evidence="1 2" key="1">
    <citation type="journal article" date="2020" name="Nat. Microbiol.">
        <title>Lysogenic host-virus interactions in SAR11 marine bacteria.</title>
        <authorList>
            <person name="Morris R.M."/>
            <person name="Cain K.R."/>
            <person name="Hvorecny K.L."/>
            <person name="Kollman J.M."/>
        </authorList>
    </citation>
    <scope>NUCLEOTIDE SEQUENCE [LARGE SCALE GENOMIC DNA]</scope>
    <source>
        <strain evidence="1 2">NP1</strain>
    </source>
</reference>